<evidence type="ECO:0000259" key="3">
    <source>
        <dbReference type="Pfam" id="PF04762"/>
    </source>
</evidence>
<dbReference type="GO" id="GO:0002926">
    <property type="term" value="P:tRNA wobble base 5-methoxycarbonylmethyl-2-thiouridinylation"/>
    <property type="evidence" value="ECO:0007669"/>
    <property type="project" value="TreeGrafter"/>
</dbReference>
<dbReference type="InterPro" id="IPR056164">
    <property type="entry name" value="Beta-prop_ELP1_1st"/>
</dbReference>
<dbReference type="WBParaSite" id="Csp11.Scaffold629.g11106.t2">
    <property type="protein sequence ID" value="Csp11.Scaffold629.g11106.t2"/>
    <property type="gene ID" value="Csp11.Scaffold629.g11106"/>
</dbReference>
<dbReference type="InterPro" id="IPR036941">
    <property type="entry name" value="Rcpt_L-dom_sf"/>
</dbReference>
<evidence type="ECO:0000259" key="2">
    <source>
        <dbReference type="Pfam" id="PF01030"/>
    </source>
</evidence>
<dbReference type="Pfam" id="PF01030">
    <property type="entry name" value="Recep_L_domain"/>
    <property type="match status" value="2"/>
</dbReference>
<dbReference type="UniPathway" id="UPA00988"/>
<evidence type="ECO:0000313" key="4">
    <source>
        <dbReference type="Proteomes" id="UP000095282"/>
    </source>
</evidence>
<dbReference type="Pfam" id="PF04762">
    <property type="entry name" value="Beta-prop_ELP1_1st"/>
    <property type="match status" value="1"/>
</dbReference>
<sequence length="602" mass="66702">MKNLQIGRVKTFEIPEIAGCDEFAVHPILQTIAVSKEDELILITNKVSWKTERRGVEVVSLAFRTDGNQIVACLADGRALIVDDGELVELEVAELADGAAEWSADEQLLALADNQRLFLADSSLVPFIERSLAETDMKSVPMNVGWGSEATQFRGSAGKFKKEEEKKEIIAQNSTKTEVHWRWDSEILAVLHLENSVRILTIFDRNGEILNRMNTRNVQLSNCFAHRPNANLLCSAILQSESQDDRIVFYERNGETRNSYVVKWPQNNQERRKIERIEWNPTGQILAMQTASGKASQSGMTAKECLFNGTFVALEDNCTRITGFLLFTGSDATSTLYSKLAYVEEINGCVQVSGTSYTRLDFFARLRTVVCTNTSVTVDFMVSNNSALERLAMPVLRVSRLGLTFNPKLCITGEEAVRYTNVQRGVADNFTICQGRAGKLKECNSTSNGINGGLEDGCELIVSNLYIEGTNNMNIADKLQYVKEVYGRIYIRSTNLNNLSIPLLEKVYASEPVASAALDPTVLVMGNTNFTKLQLPKVNFMAKNDLAFMTSDTSYVMDQDLCNQLSPYGRVMSNGTVCVAKDAPAAKPFAAAVAILAFYLSM</sequence>
<dbReference type="PANTHER" id="PTHR12747:SF0">
    <property type="entry name" value="ELONGATOR COMPLEX PROTEIN 1"/>
    <property type="match status" value="1"/>
</dbReference>
<keyword evidence="4" id="KW-1185">Reference proteome</keyword>
<dbReference type="GO" id="GO:0005829">
    <property type="term" value="C:cytosol"/>
    <property type="evidence" value="ECO:0007669"/>
    <property type="project" value="TreeGrafter"/>
</dbReference>
<dbReference type="SUPFAM" id="SSF69322">
    <property type="entry name" value="Tricorn protease domain 2"/>
    <property type="match status" value="1"/>
</dbReference>
<dbReference type="Proteomes" id="UP000095282">
    <property type="component" value="Unplaced"/>
</dbReference>
<dbReference type="Gene3D" id="2.130.10.10">
    <property type="entry name" value="YVTN repeat-like/Quinoprotein amine dehydrogenase"/>
    <property type="match status" value="1"/>
</dbReference>
<dbReference type="AlphaFoldDB" id="A0A1I7TRQ1"/>
<dbReference type="InterPro" id="IPR000494">
    <property type="entry name" value="Rcpt_L-dom"/>
</dbReference>
<feature type="domain" description="Receptor L-domain" evidence="2">
    <location>
        <begin position="457"/>
        <end position="549"/>
    </location>
</feature>
<name>A0A1I7TRQ1_9PELO</name>
<evidence type="ECO:0000256" key="1">
    <source>
        <dbReference type="ARBA" id="ARBA00029535"/>
    </source>
</evidence>
<dbReference type="GO" id="GO:0000049">
    <property type="term" value="F:tRNA binding"/>
    <property type="evidence" value="ECO:0007669"/>
    <property type="project" value="TreeGrafter"/>
</dbReference>
<organism evidence="4 5">
    <name type="scientific">Caenorhabditis tropicalis</name>
    <dbReference type="NCBI Taxonomy" id="1561998"/>
    <lineage>
        <taxon>Eukaryota</taxon>
        <taxon>Metazoa</taxon>
        <taxon>Ecdysozoa</taxon>
        <taxon>Nematoda</taxon>
        <taxon>Chromadorea</taxon>
        <taxon>Rhabditida</taxon>
        <taxon>Rhabditina</taxon>
        <taxon>Rhabditomorpha</taxon>
        <taxon>Rhabditoidea</taxon>
        <taxon>Rhabditidae</taxon>
        <taxon>Peloderinae</taxon>
        <taxon>Caenorhabditis</taxon>
    </lineage>
</organism>
<reference evidence="5" key="1">
    <citation type="submission" date="2016-11" db="UniProtKB">
        <authorList>
            <consortium name="WormBaseParasite"/>
        </authorList>
    </citation>
    <scope>IDENTIFICATION</scope>
</reference>
<accession>A0A1I7TRQ1</accession>
<dbReference type="STRING" id="1561998.A0A1I7TRQ1"/>
<evidence type="ECO:0000313" key="5">
    <source>
        <dbReference type="WBParaSite" id="Csp11.Scaffold629.g11106.t2"/>
    </source>
</evidence>
<dbReference type="InterPro" id="IPR015943">
    <property type="entry name" value="WD40/YVTN_repeat-like_dom_sf"/>
</dbReference>
<feature type="domain" description="ELP1 first N-terminal beta-propeller" evidence="3">
    <location>
        <begin position="44"/>
        <end position="290"/>
    </location>
</feature>
<dbReference type="Gene3D" id="3.80.20.20">
    <property type="entry name" value="Receptor L-domain"/>
    <property type="match status" value="2"/>
</dbReference>
<protein>
    <recommendedName>
        <fullName evidence="1">Elongator complex protein 1</fullName>
    </recommendedName>
</protein>
<dbReference type="InterPro" id="IPR006849">
    <property type="entry name" value="Elp1"/>
</dbReference>
<dbReference type="GO" id="GO:0033588">
    <property type="term" value="C:elongator holoenzyme complex"/>
    <property type="evidence" value="ECO:0007669"/>
    <property type="project" value="InterPro"/>
</dbReference>
<dbReference type="eggNOG" id="KOG1920">
    <property type="taxonomic scope" value="Eukaryota"/>
</dbReference>
<proteinExistence type="predicted"/>
<feature type="domain" description="Receptor L-domain" evidence="2">
    <location>
        <begin position="317"/>
        <end position="416"/>
    </location>
</feature>
<dbReference type="PANTHER" id="PTHR12747">
    <property type="entry name" value="ELONGATOR COMPLEX PROTEIN 1"/>
    <property type="match status" value="1"/>
</dbReference>
<dbReference type="SUPFAM" id="SSF52058">
    <property type="entry name" value="L domain-like"/>
    <property type="match status" value="2"/>
</dbReference>